<dbReference type="SUPFAM" id="SSF50998">
    <property type="entry name" value="Quinoprotein alcohol dehydrogenase-like"/>
    <property type="match status" value="1"/>
</dbReference>
<accession>A0A7Z7IHW5</accession>
<dbReference type="RefSeq" id="WP_186242009.1">
    <property type="nucleotide sequence ID" value="NZ_OCTY01000002.1"/>
</dbReference>
<evidence type="ECO:0000313" key="2">
    <source>
        <dbReference type="EMBL" id="SOJ53843.1"/>
    </source>
</evidence>
<keyword evidence="3" id="KW-1185">Reference proteome</keyword>
<sequence length="407" mass="42631">MVKPERRTKTDVVAAATIAVVVAAVAALIWWTSDARATVSRPAAVPAPNPAPAREVPATLQQLWTASSPATRVPVAVGGTVVTANRRQVEGRDPATGASLWSYARDTDLCGGTWIYRYAVAVYQDDRGCGQVSTIDGSTGRRGPARSSYADPRVRLSTDGTTVLSAGKTRLELWRSDMVRMLSYGEVDARVKPSNRGLHSGCTLESASASSSAVSVLEACGNQADLRLVLLRPGKEEDEPQQQFVAEPGVRPGSGARVLVVSQNNTAVYLPGESGAQPRVDVIDDSGTTVSSTLLAKPPSPSAVVSQTGNLVTWWTGDALMVFDAANLTQRYTIVAGETTAPLGPGVMMAGQLLVPVTGAIGVYDPVTGANNRYIPVNRQPNASAVIPTVSGSKVIEQRGDTVVVLG</sequence>
<keyword evidence="1" id="KW-0812">Transmembrane</keyword>
<keyword evidence="1" id="KW-1133">Transmembrane helix</keyword>
<comment type="caution">
    <text evidence="2">The sequence shown here is derived from an EMBL/GenBank/DDBJ whole genome shotgun (WGS) entry which is preliminary data.</text>
</comment>
<gene>
    <name evidence="2" type="ORF">MSIMFB_01340</name>
</gene>
<dbReference type="EMBL" id="OCTY01000002">
    <property type="protein sequence ID" value="SOJ53843.1"/>
    <property type="molecule type" value="Genomic_DNA"/>
</dbReference>
<evidence type="ECO:0000313" key="3">
    <source>
        <dbReference type="Proteomes" id="UP000554965"/>
    </source>
</evidence>
<name>A0A7Z7IHW5_9MYCO</name>
<feature type="transmembrane region" description="Helical" evidence="1">
    <location>
        <begin position="12"/>
        <end position="31"/>
    </location>
</feature>
<reference evidence="2 3" key="1">
    <citation type="submission" date="2017-10" db="EMBL/GenBank/DDBJ databases">
        <authorList>
            <consortium name="Urmite Genomes"/>
        </authorList>
    </citation>
    <scope>NUCLEOTIDE SEQUENCE [LARGE SCALE GENOMIC DNA]</scope>
    <source>
        <strain evidence="2 3">FB-527</strain>
    </source>
</reference>
<keyword evidence="1" id="KW-0472">Membrane</keyword>
<evidence type="ECO:0000256" key="1">
    <source>
        <dbReference type="SAM" id="Phobius"/>
    </source>
</evidence>
<dbReference type="Proteomes" id="UP000554965">
    <property type="component" value="Unassembled WGS sequence"/>
</dbReference>
<organism evidence="2 3">
    <name type="scientific">Mycobacterium simulans</name>
    <dbReference type="NCBI Taxonomy" id="627089"/>
    <lineage>
        <taxon>Bacteria</taxon>
        <taxon>Bacillati</taxon>
        <taxon>Actinomycetota</taxon>
        <taxon>Actinomycetes</taxon>
        <taxon>Mycobacteriales</taxon>
        <taxon>Mycobacteriaceae</taxon>
        <taxon>Mycobacterium</taxon>
    </lineage>
</organism>
<dbReference type="AlphaFoldDB" id="A0A7Z7IHW5"/>
<proteinExistence type="predicted"/>
<dbReference type="InterPro" id="IPR011047">
    <property type="entry name" value="Quinoprotein_ADH-like_sf"/>
</dbReference>
<protein>
    <submittedName>
        <fullName evidence="2">Uncharacterized protein</fullName>
    </submittedName>
</protein>